<dbReference type="SUPFAM" id="SSF52540">
    <property type="entry name" value="P-loop containing nucleoside triphosphate hydrolases"/>
    <property type="match status" value="2"/>
</dbReference>
<dbReference type="PANTHER" id="PTHR47964">
    <property type="entry name" value="ATP-DEPENDENT DNA HELICASE HOMOLOG RECG, CHLOROPLASTIC"/>
    <property type="match status" value="1"/>
</dbReference>
<comment type="catalytic activity">
    <reaction evidence="14 15">
        <text>ATP + H2O = ADP + phosphate + H(+)</text>
        <dbReference type="Rhea" id="RHEA:13065"/>
        <dbReference type="ChEBI" id="CHEBI:15377"/>
        <dbReference type="ChEBI" id="CHEBI:15378"/>
        <dbReference type="ChEBI" id="CHEBI:30616"/>
        <dbReference type="ChEBI" id="CHEBI:43474"/>
        <dbReference type="ChEBI" id="CHEBI:456216"/>
        <dbReference type="EC" id="5.6.2.4"/>
    </reaction>
</comment>
<dbReference type="GO" id="GO:0003678">
    <property type="term" value="F:DNA helicase activity"/>
    <property type="evidence" value="ECO:0007669"/>
    <property type="project" value="UniProtKB-EC"/>
</dbReference>
<evidence type="ECO:0000256" key="12">
    <source>
        <dbReference type="ARBA" id="ARBA00034617"/>
    </source>
</evidence>
<keyword evidence="9 15" id="KW-0233">DNA recombination</keyword>
<reference evidence="18 19" key="1">
    <citation type="submission" date="2021-03" db="EMBL/GenBank/DDBJ databases">
        <title>Genomic Encyclopedia of Type Strains, Phase IV (KMG-IV): sequencing the most valuable type-strain genomes for metagenomic binning, comparative biology and taxonomic classification.</title>
        <authorList>
            <person name="Goeker M."/>
        </authorList>
    </citation>
    <scope>NUCLEOTIDE SEQUENCE [LARGE SCALE GENOMIC DNA]</scope>
    <source>
        <strain evidence="18 19">DSM 27512</strain>
    </source>
</reference>
<keyword evidence="5 15" id="KW-0378">Hydrolase</keyword>
<sequence>MDIKLDSYIDVIPGIGERKKLIYNRLNIFTIRDILNHYPLRYEDRRMFKRLSEIRQEEMVSIKGIIQSFEIKKPKQGMTLIKVTIRDGYDIGELTFFNNKYISNKLITGRTIKAYGKAKREFGKVRMTSPDFEFDSSRLKTGCIYPVYPLTRGLSNDEILKVLKLIINEINMESLEYLDGELREKLKLCGLGDAIKNIHFPKDPILIKIAKYRLVFDEFFILHLGLKVVKGITEIEKGISFKNQSKLLDFIKNLPFKLTDAQEKVVKEILSDMKRPVPMQRLVQGDVGSGKTIVAFISLYNSYLNGYQGAMMAPTEILAKQHYESAKEIFCELGLTIHLLTGSTTKKQKELIYKSIRDGECDILIGTHALIEDKVDFKNLGIVITDEQHRFGVRQRGKLLGKSDFTPDMIVMTATPIPRTLALIVHGDLDISIIDQMPSGRKPIKTYAVEKKKRNDVYSFAAKEIDKGRQIYVVCPLIEENEKMDLKSAQDLYESLKSNYLKDYEIGLLHGKMKAKEKQEIMDSFLEGSIDVLVSTTVIEVGINVPNASVMIIEDSQRFGLSQLHQLRGRVGRGEYQSYCVLVYVGKNEVTKERIKTMVSTNDGFEISQKDLILRGQGELFGTRQHGIPEFKLADISKHQSVLKLAQQIGDEIIENDPKLERKENSTMKTELKLRMTQINGIIIN</sequence>
<dbReference type="NCBIfam" id="TIGR00643">
    <property type="entry name" value="recG"/>
    <property type="match status" value="1"/>
</dbReference>
<dbReference type="Pfam" id="PF00271">
    <property type="entry name" value="Helicase_C"/>
    <property type="match status" value="1"/>
</dbReference>
<dbReference type="Pfam" id="PF17191">
    <property type="entry name" value="RecG_wedge"/>
    <property type="match status" value="1"/>
</dbReference>
<evidence type="ECO:0000256" key="7">
    <source>
        <dbReference type="ARBA" id="ARBA00022840"/>
    </source>
</evidence>
<evidence type="ECO:0000256" key="2">
    <source>
        <dbReference type="ARBA" id="ARBA00017846"/>
    </source>
</evidence>
<keyword evidence="4 15" id="KW-0227">DNA damage</keyword>
<keyword evidence="7 15" id="KW-0067">ATP-binding</keyword>
<evidence type="ECO:0000256" key="3">
    <source>
        <dbReference type="ARBA" id="ARBA00022741"/>
    </source>
</evidence>
<dbReference type="PROSITE" id="PS51192">
    <property type="entry name" value="HELICASE_ATP_BIND_1"/>
    <property type="match status" value="1"/>
</dbReference>
<dbReference type="CDD" id="cd17992">
    <property type="entry name" value="DEXHc_RecG"/>
    <property type="match status" value="1"/>
</dbReference>
<dbReference type="InterPro" id="IPR012340">
    <property type="entry name" value="NA-bd_OB-fold"/>
</dbReference>
<evidence type="ECO:0000256" key="14">
    <source>
        <dbReference type="ARBA" id="ARBA00048988"/>
    </source>
</evidence>
<dbReference type="Proteomes" id="UP001314903">
    <property type="component" value="Unassembled WGS sequence"/>
</dbReference>
<name>A0ABS4KFR4_9FIRM</name>
<dbReference type="SMART" id="SM00487">
    <property type="entry name" value="DEXDc"/>
    <property type="match status" value="1"/>
</dbReference>
<dbReference type="PANTHER" id="PTHR47964:SF1">
    <property type="entry name" value="ATP-DEPENDENT DNA HELICASE HOMOLOG RECG, CHLOROPLASTIC"/>
    <property type="match status" value="1"/>
</dbReference>
<dbReference type="PROSITE" id="PS51194">
    <property type="entry name" value="HELICASE_CTER"/>
    <property type="match status" value="1"/>
</dbReference>
<dbReference type="EC" id="5.6.2.4" evidence="13 15"/>
<dbReference type="EMBL" id="JAGGLI010000003">
    <property type="protein sequence ID" value="MBP2026621.1"/>
    <property type="molecule type" value="Genomic_DNA"/>
</dbReference>
<dbReference type="InterPro" id="IPR014001">
    <property type="entry name" value="Helicase_ATP-bd"/>
</dbReference>
<dbReference type="SUPFAM" id="SSF50249">
    <property type="entry name" value="Nucleic acid-binding proteins"/>
    <property type="match status" value="1"/>
</dbReference>
<keyword evidence="10 15" id="KW-0234">DNA repair</keyword>
<evidence type="ECO:0000256" key="9">
    <source>
        <dbReference type="ARBA" id="ARBA00023172"/>
    </source>
</evidence>
<evidence type="ECO:0000256" key="10">
    <source>
        <dbReference type="ARBA" id="ARBA00023204"/>
    </source>
</evidence>
<dbReference type="Pfam" id="PF00270">
    <property type="entry name" value="DEAD"/>
    <property type="match status" value="1"/>
</dbReference>
<dbReference type="CDD" id="cd18811">
    <property type="entry name" value="SF2_C_RecG"/>
    <property type="match status" value="1"/>
</dbReference>
<dbReference type="InterPro" id="IPR004609">
    <property type="entry name" value="ATP-dep_DNA_helicase_RecG"/>
</dbReference>
<comment type="caution">
    <text evidence="18">The sequence shown here is derived from an EMBL/GenBank/DDBJ whole genome shotgun (WGS) entry which is preliminary data.</text>
</comment>
<evidence type="ECO:0000256" key="15">
    <source>
        <dbReference type="RuleBase" id="RU363016"/>
    </source>
</evidence>
<evidence type="ECO:0000256" key="5">
    <source>
        <dbReference type="ARBA" id="ARBA00022801"/>
    </source>
</evidence>
<organism evidence="18 19">
    <name type="scientific">Acetoanaerobium pronyense</name>
    <dbReference type="NCBI Taxonomy" id="1482736"/>
    <lineage>
        <taxon>Bacteria</taxon>
        <taxon>Bacillati</taxon>
        <taxon>Bacillota</taxon>
        <taxon>Clostridia</taxon>
        <taxon>Peptostreptococcales</taxon>
        <taxon>Filifactoraceae</taxon>
        <taxon>Acetoanaerobium</taxon>
    </lineage>
</organism>
<evidence type="ECO:0000313" key="18">
    <source>
        <dbReference type="EMBL" id="MBP2026621.1"/>
    </source>
</evidence>
<proteinExistence type="inferred from homology"/>
<evidence type="ECO:0000256" key="6">
    <source>
        <dbReference type="ARBA" id="ARBA00022806"/>
    </source>
</evidence>
<dbReference type="NCBIfam" id="NF008168">
    <property type="entry name" value="PRK10917.2-2"/>
    <property type="match status" value="1"/>
</dbReference>
<dbReference type="SMART" id="SM00490">
    <property type="entry name" value="HELICc"/>
    <property type="match status" value="1"/>
</dbReference>
<evidence type="ECO:0000256" key="13">
    <source>
        <dbReference type="ARBA" id="ARBA00034808"/>
    </source>
</evidence>
<feature type="domain" description="Helicase C-terminal" evidence="17">
    <location>
        <begin position="443"/>
        <end position="613"/>
    </location>
</feature>
<evidence type="ECO:0000313" key="19">
    <source>
        <dbReference type="Proteomes" id="UP001314903"/>
    </source>
</evidence>
<gene>
    <name evidence="18" type="ORF">J2Z35_000410</name>
</gene>
<dbReference type="Gene3D" id="2.40.50.140">
    <property type="entry name" value="Nucleic acid-binding proteins"/>
    <property type="match status" value="1"/>
</dbReference>
<accession>A0ABS4KFR4</accession>
<comment type="catalytic activity">
    <reaction evidence="12 15">
        <text>Couples ATP hydrolysis with the unwinding of duplex DNA by translocating in the 3'-5' direction.</text>
        <dbReference type="EC" id="5.6.2.4"/>
    </reaction>
</comment>
<dbReference type="NCBIfam" id="NF008165">
    <property type="entry name" value="PRK10917.1-3"/>
    <property type="match status" value="1"/>
</dbReference>
<dbReference type="InterPro" id="IPR011545">
    <property type="entry name" value="DEAD/DEAH_box_helicase_dom"/>
</dbReference>
<dbReference type="RefSeq" id="WP_209658857.1">
    <property type="nucleotide sequence ID" value="NZ_JAGGLI010000003.1"/>
</dbReference>
<evidence type="ECO:0000256" key="4">
    <source>
        <dbReference type="ARBA" id="ARBA00022763"/>
    </source>
</evidence>
<dbReference type="Pfam" id="PF19833">
    <property type="entry name" value="RecG_dom3_C"/>
    <property type="match status" value="1"/>
</dbReference>
<dbReference type="InterPro" id="IPR033454">
    <property type="entry name" value="RecG_wedge"/>
</dbReference>
<evidence type="ECO:0000259" key="16">
    <source>
        <dbReference type="PROSITE" id="PS51192"/>
    </source>
</evidence>
<dbReference type="CDD" id="cd04488">
    <property type="entry name" value="RecG_wedge_OBF"/>
    <property type="match status" value="1"/>
</dbReference>
<feature type="domain" description="Helicase ATP-binding" evidence="16">
    <location>
        <begin position="272"/>
        <end position="434"/>
    </location>
</feature>
<comment type="similarity">
    <text evidence="1 15">Belongs to the helicase family. RecG subfamily.</text>
</comment>
<dbReference type="GO" id="GO:0016787">
    <property type="term" value="F:hydrolase activity"/>
    <property type="evidence" value="ECO:0007669"/>
    <property type="project" value="UniProtKB-KW"/>
</dbReference>
<dbReference type="InterPro" id="IPR027417">
    <property type="entry name" value="P-loop_NTPase"/>
</dbReference>
<dbReference type="InterPro" id="IPR047112">
    <property type="entry name" value="RecG/Mfd"/>
</dbReference>
<evidence type="ECO:0000259" key="17">
    <source>
        <dbReference type="PROSITE" id="PS51194"/>
    </source>
</evidence>
<keyword evidence="3 15" id="KW-0547">Nucleotide-binding</keyword>
<comment type="function">
    <text evidence="15">Plays a critical role in recombination and DNA repair. Helps process Holliday junction intermediates to mature products by catalyzing branch migration. Has replication fork regression activity, unwinds stalled or blocked replication forks to make a HJ that can be resolved. Has a DNA unwinding activity characteristic of a DNA helicase with 3'-5' polarity.</text>
</comment>
<dbReference type="InterPro" id="IPR001650">
    <property type="entry name" value="Helicase_C-like"/>
</dbReference>
<keyword evidence="19" id="KW-1185">Reference proteome</keyword>
<dbReference type="Gene3D" id="3.40.50.300">
    <property type="entry name" value="P-loop containing nucleotide triphosphate hydrolases"/>
    <property type="match status" value="2"/>
</dbReference>
<keyword evidence="11" id="KW-0413">Isomerase</keyword>
<evidence type="ECO:0000256" key="8">
    <source>
        <dbReference type="ARBA" id="ARBA00023125"/>
    </source>
</evidence>
<evidence type="ECO:0000256" key="11">
    <source>
        <dbReference type="ARBA" id="ARBA00023235"/>
    </source>
</evidence>
<protein>
    <recommendedName>
        <fullName evidence="2 15">ATP-dependent DNA helicase RecG</fullName>
        <ecNumber evidence="13 15">5.6.2.4</ecNumber>
    </recommendedName>
</protein>
<keyword evidence="6 15" id="KW-0347">Helicase</keyword>
<dbReference type="InterPro" id="IPR045562">
    <property type="entry name" value="RecG_dom3_C"/>
</dbReference>
<keyword evidence="8" id="KW-0238">DNA-binding</keyword>
<evidence type="ECO:0000256" key="1">
    <source>
        <dbReference type="ARBA" id="ARBA00007504"/>
    </source>
</evidence>